<dbReference type="AlphaFoldDB" id="A0A517L006"/>
<name>A0A517L006_9PEZI</name>
<feature type="region of interest" description="Disordered" evidence="1">
    <location>
        <begin position="1"/>
        <end position="135"/>
    </location>
</feature>
<keyword evidence="3" id="KW-1185">Reference proteome</keyword>
<organism evidence="2 3">
    <name type="scientific">Venturia effusa</name>
    <dbReference type="NCBI Taxonomy" id="50376"/>
    <lineage>
        <taxon>Eukaryota</taxon>
        <taxon>Fungi</taxon>
        <taxon>Dikarya</taxon>
        <taxon>Ascomycota</taxon>
        <taxon>Pezizomycotina</taxon>
        <taxon>Dothideomycetes</taxon>
        <taxon>Pleosporomycetidae</taxon>
        <taxon>Venturiales</taxon>
        <taxon>Venturiaceae</taxon>
        <taxon>Venturia</taxon>
    </lineage>
</organism>
<evidence type="ECO:0000256" key="1">
    <source>
        <dbReference type="SAM" id="MobiDB-lite"/>
    </source>
</evidence>
<feature type="compositionally biased region" description="Basic and acidic residues" evidence="1">
    <location>
        <begin position="59"/>
        <end position="73"/>
    </location>
</feature>
<protein>
    <submittedName>
        <fullName evidence="2">Uncharacterized protein</fullName>
    </submittedName>
</protein>
<feature type="compositionally biased region" description="Basic and acidic residues" evidence="1">
    <location>
        <begin position="97"/>
        <end position="109"/>
    </location>
</feature>
<feature type="region of interest" description="Disordered" evidence="1">
    <location>
        <begin position="223"/>
        <end position="273"/>
    </location>
</feature>
<feature type="compositionally biased region" description="Basic and acidic residues" evidence="1">
    <location>
        <begin position="251"/>
        <end position="273"/>
    </location>
</feature>
<accession>A0A517L006</accession>
<proteinExistence type="predicted"/>
<dbReference type="Proteomes" id="UP000316270">
    <property type="component" value="Chromosome 2"/>
</dbReference>
<evidence type="ECO:0000313" key="3">
    <source>
        <dbReference type="Proteomes" id="UP000316270"/>
    </source>
</evidence>
<feature type="compositionally biased region" description="Basic and acidic residues" evidence="1">
    <location>
        <begin position="166"/>
        <end position="175"/>
    </location>
</feature>
<dbReference type="EMBL" id="CP042186">
    <property type="protein sequence ID" value="QDS68970.1"/>
    <property type="molecule type" value="Genomic_DNA"/>
</dbReference>
<gene>
    <name evidence="2" type="ORF">FKW77_008916</name>
</gene>
<dbReference type="OrthoDB" id="5407645at2759"/>
<feature type="compositionally biased region" description="Basic and acidic residues" evidence="1">
    <location>
        <begin position="1"/>
        <end position="14"/>
    </location>
</feature>
<sequence>MAPRTEVIRVRRSEVQPGDVILGPAPLERSVAPRRPRPQYSRRSSSLDGDKFFQLAPSRRRELAGRRDPRDENEQQYDSEGSVPPRARRPLPARQSRQRDGRERSRNAEDDTSSSVSSSDLGCTDDDEKSKKKARLKKWGAIGLAGVATIHAVSGVHSTIEKRKKRQEELAHGDISEEEAERRRNKGRWKNAANVGIAAVWIKGAVDEIKEYREVAKEYEETCEKGEERHRRRVERAKAITRGEYQGTHKLTPEERRHHLRQVEEESERGRRG</sequence>
<evidence type="ECO:0000313" key="2">
    <source>
        <dbReference type="EMBL" id="QDS68970.1"/>
    </source>
</evidence>
<feature type="region of interest" description="Disordered" evidence="1">
    <location>
        <begin position="157"/>
        <end position="189"/>
    </location>
</feature>
<reference evidence="2 3" key="1">
    <citation type="submission" date="2019-07" db="EMBL/GenBank/DDBJ databases">
        <title>Finished genome of Venturia effusa.</title>
        <authorList>
            <person name="Young C.A."/>
            <person name="Cox M.P."/>
            <person name="Ganley A.R.D."/>
            <person name="David W.J."/>
        </authorList>
    </citation>
    <scope>NUCLEOTIDE SEQUENCE [LARGE SCALE GENOMIC DNA]</scope>
    <source>
        <strain evidence="3">albino</strain>
    </source>
</reference>